<dbReference type="GO" id="GO:0051539">
    <property type="term" value="F:4 iron, 4 sulfur cluster binding"/>
    <property type="evidence" value="ECO:0007669"/>
    <property type="project" value="UniProtKB-KW"/>
</dbReference>
<dbReference type="Pfam" id="PF13450">
    <property type="entry name" value="NAD_binding_8"/>
    <property type="match status" value="1"/>
</dbReference>
<keyword evidence="7" id="KW-0408">Iron</keyword>
<comment type="cofactor">
    <cofactor evidence="1">
        <name>FAD</name>
        <dbReference type="ChEBI" id="CHEBI:57692"/>
    </cofactor>
</comment>
<dbReference type="PANTHER" id="PTHR43498">
    <property type="entry name" value="FERREDOXIN:COB-COM HETERODISULFIDE REDUCTASE SUBUNIT A"/>
    <property type="match status" value="1"/>
</dbReference>
<dbReference type="Gene3D" id="3.30.70.20">
    <property type="match status" value="1"/>
</dbReference>
<dbReference type="SUPFAM" id="SSF54862">
    <property type="entry name" value="4Fe-4S ferredoxins"/>
    <property type="match status" value="1"/>
</dbReference>
<evidence type="ECO:0000256" key="3">
    <source>
        <dbReference type="ARBA" id="ARBA00022485"/>
    </source>
</evidence>
<accession>A0A0F9RVH0</accession>
<keyword evidence="5" id="KW-0274">FAD</keyword>
<dbReference type="Pfam" id="PF12837">
    <property type="entry name" value="Fer4_6"/>
    <property type="match status" value="1"/>
</dbReference>
<protein>
    <recommendedName>
        <fullName evidence="9">4Fe-4S ferredoxin-type domain-containing protein</fullName>
    </recommendedName>
</protein>
<dbReference type="PANTHER" id="PTHR43498:SF1">
    <property type="entry name" value="COB--COM HETERODISULFIDE REDUCTASE IRON-SULFUR SUBUNIT A"/>
    <property type="match status" value="1"/>
</dbReference>
<dbReference type="EMBL" id="LAZR01002528">
    <property type="protein sequence ID" value="KKN28871.1"/>
    <property type="molecule type" value="Genomic_DNA"/>
</dbReference>
<dbReference type="InterPro" id="IPR039650">
    <property type="entry name" value="HdrA-like"/>
</dbReference>
<feature type="domain" description="4Fe-4S ferredoxin-type" evidence="9">
    <location>
        <begin position="517"/>
        <end position="546"/>
    </location>
</feature>
<dbReference type="GO" id="GO:0016491">
    <property type="term" value="F:oxidoreductase activity"/>
    <property type="evidence" value="ECO:0007669"/>
    <property type="project" value="UniProtKB-KW"/>
</dbReference>
<evidence type="ECO:0000256" key="1">
    <source>
        <dbReference type="ARBA" id="ARBA00001974"/>
    </source>
</evidence>
<name>A0A0F9RVH0_9ZZZZ</name>
<keyword evidence="5" id="KW-0285">Flavoprotein</keyword>
<gene>
    <name evidence="10" type="ORF">LCGC14_0849800</name>
</gene>
<keyword evidence="6" id="KW-0560">Oxidoreductase</keyword>
<comment type="similarity">
    <text evidence="2">Belongs to the HdrA family.</text>
</comment>
<feature type="domain" description="4Fe-4S ferredoxin-type" evidence="9">
    <location>
        <begin position="547"/>
        <end position="576"/>
    </location>
</feature>
<organism evidence="10">
    <name type="scientific">marine sediment metagenome</name>
    <dbReference type="NCBI Taxonomy" id="412755"/>
    <lineage>
        <taxon>unclassified sequences</taxon>
        <taxon>metagenomes</taxon>
        <taxon>ecological metagenomes</taxon>
    </lineage>
</organism>
<comment type="caution">
    <text evidence="10">The sequence shown here is derived from an EMBL/GenBank/DDBJ whole genome shotgun (WGS) entry which is preliminary data.</text>
</comment>
<dbReference type="InterPro" id="IPR036188">
    <property type="entry name" value="FAD/NAD-bd_sf"/>
</dbReference>
<evidence type="ECO:0000256" key="6">
    <source>
        <dbReference type="ARBA" id="ARBA00023002"/>
    </source>
</evidence>
<evidence type="ECO:0000259" key="9">
    <source>
        <dbReference type="PROSITE" id="PS51379"/>
    </source>
</evidence>
<reference evidence="10" key="1">
    <citation type="journal article" date="2015" name="Nature">
        <title>Complex archaea that bridge the gap between prokaryotes and eukaryotes.</title>
        <authorList>
            <person name="Spang A."/>
            <person name="Saw J.H."/>
            <person name="Jorgensen S.L."/>
            <person name="Zaremba-Niedzwiedzka K."/>
            <person name="Martijn J."/>
            <person name="Lind A.E."/>
            <person name="van Eijk R."/>
            <person name="Schleper C."/>
            <person name="Guy L."/>
            <person name="Ettema T.J."/>
        </authorList>
    </citation>
    <scope>NUCLEOTIDE SEQUENCE</scope>
</reference>
<proteinExistence type="inferred from homology"/>
<dbReference type="AlphaFoldDB" id="A0A0F9RVH0"/>
<keyword evidence="3" id="KW-0004">4Fe-4S</keyword>
<sequence length="591" mass="65679">MSNNKEEPRIGVFVCSCGSNIGGLVDVKALAEYANTLPNVVFTEDNLYTCSETGLEEIRKGIKEHNLNRVVVASCTPRTHEPLFRNCVSEEGVNEYLFNFVNIRDQNTWVHQKYPKEAFEKAKDLIRMGVAKSERLKPLEKIIVDATPSALVIGGGISGMTTAISLGNQGFQTYLVEKEDHLGGRLNKLYKLFPHDLEASVLLDSLKNSIENNQNITIYNSSKVINIEGFVGNYIVDISQNNNYINLTVGAIIVAVGTSIVPMTTIVKELKKVLGADTFNSSIKTVMDRSVPRITQSDLEYRFKNNDFSEEVKKMVPEAPLDPNDVVMIQCFGARNNERQYCSSVCCMTALKNALIIKENNPNANVTIIFRDLYTPGTEYEDYYRKARRKGIIFIKYSLDKPPAVVENKIKVYNELMGDDISIPIDLLVLSTPLGANDDNKELAQMLKVPLEENNFFLEAHVKLRPMDFATDGIYICGSAKWPVDITEAITQGYAAASRASTIISHDTIEVEGATSFLPDWNKNLCTGCEVCITVCPYKAINKNEEDEIEITQVLCKGCGVCGATCTSHAIIISHFTDEQILSEIYAFGGQ</sequence>
<dbReference type="GO" id="GO:0046872">
    <property type="term" value="F:metal ion binding"/>
    <property type="evidence" value="ECO:0007669"/>
    <property type="project" value="UniProtKB-KW"/>
</dbReference>
<evidence type="ECO:0000256" key="7">
    <source>
        <dbReference type="ARBA" id="ARBA00023004"/>
    </source>
</evidence>
<dbReference type="PROSITE" id="PS00198">
    <property type="entry name" value="4FE4S_FER_1"/>
    <property type="match status" value="1"/>
</dbReference>
<evidence type="ECO:0000256" key="8">
    <source>
        <dbReference type="ARBA" id="ARBA00023014"/>
    </source>
</evidence>
<dbReference type="SUPFAM" id="SSF51971">
    <property type="entry name" value="Nucleotide-binding domain"/>
    <property type="match status" value="1"/>
</dbReference>
<evidence type="ECO:0000313" key="10">
    <source>
        <dbReference type="EMBL" id="KKN28871.1"/>
    </source>
</evidence>
<dbReference type="Gene3D" id="3.50.50.60">
    <property type="entry name" value="FAD/NAD(P)-binding domain"/>
    <property type="match status" value="1"/>
</dbReference>
<keyword evidence="8" id="KW-0411">Iron-sulfur</keyword>
<dbReference type="InterPro" id="IPR017896">
    <property type="entry name" value="4Fe4S_Fe-S-bd"/>
</dbReference>
<evidence type="ECO:0000256" key="4">
    <source>
        <dbReference type="ARBA" id="ARBA00022723"/>
    </source>
</evidence>
<keyword evidence="4" id="KW-0479">Metal-binding</keyword>
<dbReference type="InterPro" id="IPR017900">
    <property type="entry name" value="4Fe4S_Fe_S_CS"/>
</dbReference>
<evidence type="ECO:0000256" key="2">
    <source>
        <dbReference type="ARBA" id="ARBA00006561"/>
    </source>
</evidence>
<dbReference type="PROSITE" id="PS51379">
    <property type="entry name" value="4FE4S_FER_2"/>
    <property type="match status" value="2"/>
</dbReference>
<evidence type="ECO:0000256" key="5">
    <source>
        <dbReference type="ARBA" id="ARBA00022827"/>
    </source>
</evidence>